<feature type="domain" description="Radical SAM core" evidence="5">
    <location>
        <begin position="65"/>
        <end position="302"/>
    </location>
</feature>
<dbReference type="EMBL" id="JBHRSS010000003">
    <property type="protein sequence ID" value="MFC3103926.1"/>
    <property type="molecule type" value="Genomic_DNA"/>
</dbReference>
<keyword evidence="3" id="KW-0411">Iron-sulfur</keyword>
<gene>
    <name evidence="6" type="ORF">ACFOSU_08480</name>
</gene>
<protein>
    <submittedName>
        <fullName evidence="6">PA0069 family radical SAM protein</fullName>
    </submittedName>
</protein>
<comment type="caution">
    <text evidence="6">The sequence shown here is derived from an EMBL/GenBank/DDBJ whole genome shotgun (WGS) entry which is preliminary data.</text>
</comment>
<name>A0ABV7EPU5_9GAMM</name>
<keyword evidence="7" id="KW-1185">Reference proteome</keyword>
<dbReference type="NCBIfam" id="NF033668">
    <property type="entry name" value="rSAM_PA0069"/>
    <property type="match status" value="1"/>
</dbReference>
<evidence type="ECO:0000313" key="6">
    <source>
        <dbReference type="EMBL" id="MFC3103926.1"/>
    </source>
</evidence>
<evidence type="ECO:0000256" key="4">
    <source>
        <dbReference type="SAM" id="MobiDB-lite"/>
    </source>
</evidence>
<dbReference type="RefSeq" id="WP_380688423.1">
    <property type="nucleotide sequence ID" value="NZ_JBHRSS010000003.1"/>
</dbReference>
<reference evidence="7" key="1">
    <citation type="journal article" date="2019" name="Int. J. Syst. Evol. Microbiol.">
        <title>The Global Catalogue of Microorganisms (GCM) 10K type strain sequencing project: providing services to taxonomists for standard genome sequencing and annotation.</title>
        <authorList>
            <consortium name="The Broad Institute Genomics Platform"/>
            <consortium name="The Broad Institute Genome Sequencing Center for Infectious Disease"/>
            <person name="Wu L."/>
            <person name="Ma J."/>
        </authorList>
    </citation>
    <scope>NUCLEOTIDE SEQUENCE [LARGE SCALE GENOMIC DNA]</scope>
    <source>
        <strain evidence="7">KCTC 52640</strain>
    </source>
</reference>
<sequence length="367" mass="40665">MHRPTHHKSRGALTNPASRFADRHAVDFDDGWGSLEADPAAEPARPATHLHADPARRVISRNDSPDVPFSASINPYKGCSHGCIYCFARPTHEYLDHSVGLDFETEIYYKSHAAERFEAELRAPGYRCTPITLGANTDPYQPDEKQLGVTRALLAVADRFNQPLSIVTKGALITRDLDILTRLAERNLVSVYMSVTSLDNAIKRTLEPRAASPTQRLRAITALHDAGVPVGALVAPIIPMITDHELETLVERVAAAGAESAGYVMLRLPHGIKHLFREWLAEHYPQRAEHVMSLINQMHGGRDYDSAWRTRMTGTGVYAELIARRFRLACRRAGLAERSGSRRRFALDTACFSVPPAPGEQHTLDLG</sequence>
<organism evidence="6 7">
    <name type="scientific">Salinisphaera aquimarina</name>
    <dbReference type="NCBI Taxonomy" id="2094031"/>
    <lineage>
        <taxon>Bacteria</taxon>
        <taxon>Pseudomonadati</taxon>
        <taxon>Pseudomonadota</taxon>
        <taxon>Gammaproteobacteria</taxon>
        <taxon>Salinisphaerales</taxon>
        <taxon>Salinisphaeraceae</taxon>
        <taxon>Salinisphaera</taxon>
    </lineage>
</organism>
<evidence type="ECO:0000259" key="5">
    <source>
        <dbReference type="PROSITE" id="PS51918"/>
    </source>
</evidence>
<dbReference type="SFLD" id="SFLDG01084">
    <property type="entry name" value="Uncharacterised_Radical_SAM_Su"/>
    <property type="match status" value="1"/>
</dbReference>
<dbReference type="PANTHER" id="PTHR43432">
    <property type="entry name" value="SLR0285 PROTEIN"/>
    <property type="match status" value="1"/>
</dbReference>
<dbReference type="InterPro" id="IPR040086">
    <property type="entry name" value="MJ0683-like"/>
</dbReference>
<dbReference type="SUPFAM" id="SSF102114">
    <property type="entry name" value="Radical SAM enzymes"/>
    <property type="match status" value="1"/>
</dbReference>
<dbReference type="SMART" id="SM00729">
    <property type="entry name" value="Elp3"/>
    <property type="match status" value="1"/>
</dbReference>
<dbReference type="CDD" id="cd01335">
    <property type="entry name" value="Radical_SAM"/>
    <property type="match status" value="1"/>
</dbReference>
<feature type="region of interest" description="Disordered" evidence="4">
    <location>
        <begin position="37"/>
        <end position="63"/>
    </location>
</feature>
<dbReference type="InterPro" id="IPR006638">
    <property type="entry name" value="Elp3/MiaA/NifB-like_rSAM"/>
</dbReference>
<evidence type="ECO:0000256" key="1">
    <source>
        <dbReference type="ARBA" id="ARBA00022723"/>
    </source>
</evidence>
<dbReference type="Gene3D" id="3.80.30.30">
    <property type="match status" value="1"/>
</dbReference>
<feature type="compositionally biased region" description="Low complexity" evidence="4">
    <location>
        <begin position="37"/>
        <end position="47"/>
    </location>
</feature>
<dbReference type="Pfam" id="PF04055">
    <property type="entry name" value="Radical_SAM"/>
    <property type="match status" value="1"/>
</dbReference>
<dbReference type="PROSITE" id="PS51918">
    <property type="entry name" value="RADICAL_SAM"/>
    <property type="match status" value="1"/>
</dbReference>
<evidence type="ECO:0000256" key="3">
    <source>
        <dbReference type="ARBA" id="ARBA00023014"/>
    </source>
</evidence>
<keyword evidence="2" id="KW-0408">Iron</keyword>
<dbReference type="InterPro" id="IPR058240">
    <property type="entry name" value="rSAM_sf"/>
</dbReference>
<evidence type="ECO:0000313" key="7">
    <source>
        <dbReference type="Proteomes" id="UP001595462"/>
    </source>
</evidence>
<keyword evidence="1" id="KW-0479">Metal-binding</keyword>
<dbReference type="SFLD" id="SFLDS00029">
    <property type="entry name" value="Radical_SAM"/>
    <property type="match status" value="1"/>
</dbReference>
<dbReference type="PANTHER" id="PTHR43432:SF3">
    <property type="entry name" value="SLR0285 PROTEIN"/>
    <property type="match status" value="1"/>
</dbReference>
<dbReference type="InterPro" id="IPR007197">
    <property type="entry name" value="rSAM"/>
</dbReference>
<accession>A0ABV7EPU5</accession>
<proteinExistence type="predicted"/>
<dbReference type="Proteomes" id="UP001595462">
    <property type="component" value="Unassembled WGS sequence"/>
</dbReference>
<evidence type="ECO:0000256" key="2">
    <source>
        <dbReference type="ARBA" id="ARBA00023004"/>
    </source>
</evidence>